<dbReference type="SUPFAM" id="SSF103473">
    <property type="entry name" value="MFS general substrate transporter"/>
    <property type="match status" value="1"/>
</dbReference>
<feature type="domain" description="Major facilitator superfamily (MFS) profile" evidence="7">
    <location>
        <begin position="114"/>
        <end position="554"/>
    </location>
</feature>
<dbReference type="STRING" id="404692.A0A0J6YPE4"/>
<dbReference type="GO" id="GO:0022857">
    <property type="term" value="F:transmembrane transporter activity"/>
    <property type="evidence" value="ECO:0007669"/>
    <property type="project" value="InterPro"/>
</dbReference>
<dbReference type="Gene3D" id="1.20.1250.20">
    <property type="entry name" value="MFS general substrate transporter like domains"/>
    <property type="match status" value="1"/>
</dbReference>
<proteinExistence type="predicted"/>
<dbReference type="InterPro" id="IPR011701">
    <property type="entry name" value="MFS"/>
</dbReference>
<feature type="transmembrane region" description="Helical" evidence="6">
    <location>
        <begin position="237"/>
        <end position="260"/>
    </location>
</feature>
<dbReference type="OrthoDB" id="446368at2759"/>
<feature type="transmembrane region" description="Helical" evidence="6">
    <location>
        <begin position="425"/>
        <end position="444"/>
    </location>
</feature>
<gene>
    <name evidence="8" type="ORF">CIRG_08745</name>
</gene>
<feature type="transmembrane region" description="Helical" evidence="6">
    <location>
        <begin position="381"/>
        <end position="404"/>
    </location>
</feature>
<evidence type="ECO:0000256" key="6">
    <source>
        <dbReference type="SAM" id="Phobius"/>
    </source>
</evidence>
<dbReference type="GO" id="GO:0005886">
    <property type="term" value="C:plasma membrane"/>
    <property type="evidence" value="ECO:0007669"/>
    <property type="project" value="TreeGrafter"/>
</dbReference>
<dbReference type="FunFam" id="1.20.1250.20:FF:000011">
    <property type="entry name" value="MFS multidrug transporter, putative"/>
    <property type="match status" value="1"/>
</dbReference>
<organism evidence="8 9">
    <name type="scientific">Coccidioides immitis RMSCC 2394</name>
    <dbReference type="NCBI Taxonomy" id="404692"/>
    <lineage>
        <taxon>Eukaryota</taxon>
        <taxon>Fungi</taxon>
        <taxon>Dikarya</taxon>
        <taxon>Ascomycota</taxon>
        <taxon>Pezizomycotina</taxon>
        <taxon>Eurotiomycetes</taxon>
        <taxon>Eurotiomycetidae</taxon>
        <taxon>Onygenales</taxon>
        <taxon>Onygenaceae</taxon>
        <taxon>Coccidioides</taxon>
    </lineage>
</organism>
<keyword evidence="4 6" id="KW-0472">Membrane</keyword>
<feature type="transmembrane region" description="Helical" evidence="6">
    <location>
        <begin position="489"/>
        <end position="512"/>
    </location>
</feature>
<feature type="transmembrane region" description="Helical" evidence="6">
    <location>
        <begin position="112"/>
        <end position="132"/>
    </location>
</feature>
<feature type="transmembrane region" description="Helical" evidence="6">
    <location>
        <begin position="272"/>
        <end position="298"/>
    </location>
</feature>
<evidence type="ECO:0000313" key="9">
    <source>
        <dbReference type="Proteomes" id="UP000054565"/>
    </source>
</evidence>
<evidence type="ECO:0000256" key="5">
    <source>
        <dbReference type="SAM" id="MobiDB-lite"/>
    </source>
</evidence>
<feature type="transmembrane region" description="Helical" evidence="6">
    <location>
        <begin position="209"/>
        <end position="230"/>
    </location>
</feature>
<dbReference type="CDD" id="cd17323">
    <property type="entry name" value="MFS_Tpo1_MDR_like"/>
    <property type="match status" value="1"/>
</dbReference>
<sequence>MDAEKHPPSEPPFESGSTTPLQHVSGRTPRSATSDDSIGSDATETEGGIPQKLPSLKSPKNIQYNTDLEKGPGGSQSENLQAAVQHVDSNLVDWDGPSDPENPMNWGLAKKWYITMMMSAMTFCITFSSSVFSQATAVTAKVYGVSTEVTTLATSFVVLGFALGPLVFGPLSELYGRPRPLFVGFIISAIFQIPVAVAQNIETILICRFFIGMFGSAAMAIVGGVLVDLWDPVSRGIAGATFASSTFIGPIAGPIVGGFIVHSHLGWRWTAWITLILKAVIGCICVLTIPETFGPLLLQRRAARLRKETGNPALRTALDDARPTMQDIFSKYFSRPLKMLVLEPILLLITLYLAITYGILYLFFFAYPISFQEVRGWKHPGVAALPFIGLFIGILAGCMFVVYFTRTRFARKMREAGSVVPEERLPPMIAAAFILPAGLFWFSWTSSPTISWVPQVISGIPTGFGIIVIFLQGLNYLTDIYMMFTNSAFAANTLVRSGFGAAFPLFAAQMFHKLGVRWAGSLLGFLTVAMIPVPMLFYVYGNKIRAMSRFSPKL</sequence>
<dbReference type="InterPro" id="IPR020846">
    <property type="entry name" value="MFS_dom"/>
</dbReference>
<dbReference type="EMBL" id="DS028098">
    <property type="protein sequence ID" value="KMP09064.1"/>
    <property type="molecule type" value="Genomic_DNA"/>
</dbReference>
<protein>
    <submittedName>
        <fullName evidence="8">Vitamin B6 transporter bsu1</fullName>
    </submittedName>
</protein>
<dbReference type="AlphaFoldDB" id="A0A0J6YPE4"/>
<dbReference type="PANTHER" id="PTHR23502:SF47">
    <property type="entry name" value="MAJOR FACILITATOR SUPERFAMILY (MFS) PROFILE DOMAIN-CONTAINING PROTEIN-RELATED"/>
    <property type="match status" value="1"/>
</dbReference>
<evidence type="ECO:0000256" key="3">
    <source>
        <dbReference type="ARBA" id="ARBA00022989"/>
    </source>
</evidence>
<evidence type="ECO:0000256" key="2">
    <source>
        <dbReference type="ARBA" id="ARBA00022692"/>
    </source>
</evidence>
<evidence type="ECO:0000256" key="1">
    <source>
        <dbReference type="ARBA" id="ARBA00004141"/>
    </source>
</evidence>
<evidence type="ECO:0000259" key="7">
    <source>
        <dbReference type="PROSITE" id="PS50850"/>
    </source>
</evidence>
<feature type="transmembrane region" description="Helical" evidence="6">
    <location>
        <begin position="152"/>
        <end position="169"/>
    </location>
</feature>
<dbReference type="Proteomes" id="UP000054565">
    <property type="component" value="Unassembled WGS sequence"/>
</dbReference>
<reference evidence="9" key="1">
    <citation type="journal article" date="2010" name="Genome Res.">
        <title>Population genomic sequencing of Coccidioides fungi reveals recent hybridization and transposon control.</title>
        <authorList>
            <person name="Neafsey D.E."/>
            <person name="Barker B.M."/>
            <person name="Sharpton T.J."/>
            <person name="Stajich J.E."/>
            <person name="Park D.J."/>
            <person name="Whiston E."/>
            <person name="Hung C.-Y."/>
            <person name="McMahan C."/>
            <person name="White J."/>
            <person name="Sykes S."/>
            <person name="Heiman D."/>
            <person name="Young S."/>
            <person name="Zeng Q."/>
            <person name="Abouelleil A."/>
            <person name="Aftuck L."/>
            <person name="Bessette D."/>
            <person name="Brown A."/>
            <person name="FitzGerald M."/>
            <person name="Lui A."/>
            <person name="Macdonald J.P."/>
            <person name="Priest M."/>
            <person name="Orbach M.J."/>
            <person name="Galgiani J.N."/>
            <person name="Kirkland T.N."/>
            <person name="Cole G.T."/>
            <person name="Birren B.W."/>
            <person name="Henn M.R."/>
            <person name="Taylor J.W."/>
            <person name="Rounsley S.D."/>
        </authorList>
    </citation>
    <scope>NUCLEOTIDE SEQUENCE [LARGE SCALE GENOMIC DNA]</scope>
    <source>
        <strain evidence="9">RMSCC 2394</strain>
    </source>
</reference>
<dbReference type="PROSITE" id="PS50850">
    <property type="entry name" value="MFS"/>
    <property type="match status" value="1"/>
</dbReference>
<comment type="subcellular location">
    <subcellularLocation>
        <location evidence="1">Membrane</location>
        <topology evidence="1">Multi-pass membrane protein</topology>
    </subcellularLocation>
</comment>
<feature type="compositionally biased region" description="Polar residues" evidence="5">
    <location>
        <begin position="28"/>
        <end position="42"/>
    </location>
</feature>
<feature type="region of interest" description="Disordered" evidence="5">
    <location>
        <begin position="1"/>
        <end position="79"/>
    </location>
</feature>
<name>A0A0J6YPE4_COCIT</name>
<dbReference type="InterPro" id="IPR036259">
    <property type="entry name" value="MFS_trans_sf"/>
</dbReference>
<evidence type="ECO:0000313" key="8">
    <source>
        <dbReference type="EMBL" id="KMP09064.1"/>
    </source>
</evidence>
<feature type="transmembrane region" description="Helical" evidence="6">
    <location>
        <begin position="345"/>
        <end position="369"/>
    </location>
</feature>
<dbReference type="PANTHER" id="PTHR23502">
    <property type="entry name" value="MAJOR FACILITATOR SUPERFAMILY"/>
    <property type="match status" value="1"/>
</dbReference>
<keyword evidence="2 6" id="KW-0812">Transmembrane</keyword>
<evidence type="ECO:0000256" key="4">
    <source>
        <dbReference type="ARBA" id="ARBA00023136"/>
    </source>
</evidence>
<feature type="transmembrane region" description="Helical" evidence="6">
    <location>
        <begin position="181"/>
        <end position="197"/>
    </location>
</feature>
<accession>A0A0J6YPE4</accession>
<keyword evidence="3 6" id="KW-1133">Transmembrane helix</keyword>
<feature type="transmembrane region" description="Helical" evidence="6">
    <location>
        <begin position="456"/>
        <end position="477"/>
    </location>
</feature>
<dbReference type="Pfam" id="PF07690">
    <property type="entry name" value="MFS_1"/>
    <property type="match status" value="1"/>
</dbReference>
<feature type="transmembrane region" description="Helical" evidence="6">
    <location>
        <begin position="518"/>
        <end position="540"/>
    </location>
</feature>